<proteinExistence type="predicted"/>
<evidence type="ECO:0000313" key="3">
    <source>
        <dbReference type="RefSeq" id="XP_026191545.1"/>
    </source>
</evidence>
<accession>A0A6P6RWM1</accession>
<dbReference type="RefSeq" id="XP_026191545.1">
    <property type="nucleotide sequence ID" value="XM_026335760.1"/>
</dbReference>
<sequence length="106" mass="12040">MGETITDIAKEFALGFDELPTTEEIVSYLCHLLSMNIYLISMPLKQVQEISNCPGPSYARDYTATCPESWILQANGTCWGRGYRGPCESMHYFGAFDQARKEKFVR</sequence>
<dbReference type="GeneID" id="113146929"/>
<name>A0A6P6RWM1_9EIME</name>
<dbReference type="OrthoDB" id="364977at2759"/>
<dbReference type="AlphaFoldDB" id="A0A6P6RWM1"/>
<gene>
    <name evidence="3" type="primary">LOC113146929</name>
</gene>
<dbReference type="InterPro" id="IPR006387">
    <property type="entry name" value="CPW_WPC_dom"/>
</dbReference>
<protein>
    <submittedName>
        <fullName evidence="3">Uncharacterized protein LOC113146929</fullName>
    </submittedName>
</protein>
<dbReference type="Pfam" id="PF09717">
    <property type="entry name" value="CPW_WPC"/>
    <property type="match status" value="1"/>
</dbReference>
<feature type="domain" description="CPW-WPC" evidence="1">
    <location>
        <begin position="60"/>
        <end position="104"/>
    </location>
</feature>
<organism evidence="2 3">
    <name type="scientific">Cyclospora cayetanensis</name>
    <dbReference type="NCBI Taxonomy" id="88456"/>
    <lineage>
        <taxon>Eukaryota</taxon>
        <taxon>Sar</taxon>
        <taxon>Alveolata</taxon>
        <taxon>Apicomplexa</taxon>
        <taxon>Conoidasida</taxon>
        <taxon>Coccidia</taxon>
        <taxon>Eucoccidiorida</taxon>
        <taxon>Eimeriorina</taxon>
        <taxon>Eimeriidae</taxon>
        <taxon>Cyclospora</taxon>
    </lineage>
</organism>
<dbReference type="Proteomes" id="UP000515125">
    <property type="component" value="Unplaced"/>
</dbReference>
<reference evidence="3" key="1">
    <citation type="submission" date="2025-08" db="UniProtKB">
        <authorList>
            <consortium name="RefSeq"/>
        </authorList>
    </citation>
    <scope>IDENTIFICATION</scope>
</reference>
<evidence type="ECO:0000313" key="2">
    <source>
        <dbReference type="Proteomes" id="UP000515125"/>
    </source>
</evidence>
<keyword evidence="2" id="KW-1185">Reference proteome</keyword>
<evidence type="ECO:0000259" key="1">
    <source>
        <dbReference type="Pfam" id="PF09717"/>
    </source>
</evidence>